<dbReference type="Gene3D" id="2.30.29.150">
    <property type="match status" value="1"/>
</dbReference>
<dbReference type="GO" id="GO:0003677">
    <property type="term" value="F:DNA binding"/>
    <property type="evidence" value="ECO:0007669"/>
    <property type="project" value="InterPro"/>
</dbReference>
<evidence type="ECO:0000259" key="3">
    <source>
        <dbReference type="Pfam" id="PF03531"/>
    </source>
</evidence>
<keyword evidence="1" id="KW-0158">Chromosome</keyword>
<dbReference type="PANTHER" id="PTHR45849:SF1">
    <property type="entry name" value="FACT COMPLEX SUBUNIT SSRP1"/>
    <property type="match status" value="1"/>
</dbReference>
<dbReference type="GO" id="GO:0031491">
    <property type="term" value="F:nucleosome binding"/>
    <property type="evidence" value="ECO:0007669"/>
    <property type="project" value="TreeGrafter"/>
</dbReference>
<evidence type="ECO:0000313" key="6">
    <source>
        <dbReference type="Proteomes" id="UP000039865"/>
    </source>
</evidence>
<protein>
    <recommendedName>
        <fullName evidence="1">FACT complex subunit SSRP1</fullName>
    </recommendedName>
</protein>
<proteinExistence type="inferred from homology"/>
<dbReference type="InterPro" id="IPR000969">
    <property type="entry name" value="SSRP1/POB3"/>
</dbReference>
<keyword evidence="1" id="KW-0804">Transcription</keyword>
<comment type="function">
    <text evidence="1">Component of the FACT complex, a general chromatin factor that acts to reorganize nucleosomes. The FACT complex is involved in multiple processes that require DNA as a template such as mRNA elongation, DNA replication and DNA repair. During transcription elongation the FACT complex acts as a histone chaperone that both destabilizes and restores nucleosomal structure. It facilitates the passage of RNA polymerase II and transcription by promoting the dissociation of one histone H2A-H2B dimer from the nucleosome, then subsequently promotes the reestablishment of the nucleosome following the passage of RNA polymerase II.</text>
</comment>
<keyword evidence="1" id="KW-0234">DNA repair</keyword>
<gene>
    <name evidence="5" type="primary">Contig15261.g16260</name>
    <name evidence="5" type="ORF">STYLEM_6318</name>
</gene>
<dbReference type="InParanoid" id="A0A078A977"/>
<evidence type="ECO:0000313" key="5">
    <source>
        <dbReference type="EMBL" id="CDW77358.1"/>
    </source>
</evidence>
<evidence type="ECO:0000256" key="1">
    <source>
        <dbReference type="RuleBase" id="RU364013"/>
    </source>
</evidence>
<dbReference type="AlphaFoldDB" id="A0A078A977"/>
<accession>A0A078A977</accession>
<keyword evidence="1" id="KW-0235">DNA replication</keyword>
<evidence type="ECO:0000259" key="4">
    <source>
        <dbReference type="Pfam" id="PF21103"/>
    </source>
</evidence>
<comment type="subcellular location">
    <subcellularLocation>
        <location evidence="1">Nucleus</location>
    </subcellularLocation>
    <subcellularLocation>
        <location evidence="1">Chromosome</location>
    </subcellularLocation>
</comment>
<dbReference type="SUPFAM" id="SSF50729">
    <property type="entry name" value="PH domain-like"/>
    <property type="match status" value="1"/>
</dbReference>
<feature type="domain" description="FACT complex subunit SSRP1-like first PH" evidence="4">
    <location>
        <begin position="124"/>
        <end position="194"/>
    </location>
</feature>
<keyword evidence="1" id="KW-0227">DNA damage</keyword>
<dbReference type="Pfam" id="PF21103">
    <property type="entry name" value="PH1_SSRP1-like"/>
    <property type="match status" value="1"/>
</dbReference>
<comment type="similarity">
    <text evidence="1">Belongs to the SSRP1 family.</text>
</comment>
<dbReference type="InterPro" id="IPR048993">
    <property type="entry name" value="SSRP1-like_PH1"/>
</dbReference>
<dbReference type="Proteomes" id="UP000039865">
    <property type="component" value="Unassembled WGS sequence"/>
</dbReference>
<dbReference type="GO" id="GO:0042393">
    <property type="term" value="F:histone binding"/>
    <property type="evidence" value="ECO:0007669"/>
    <property type="project" value="TreeGrafter"/>
</dbReference>
<reference evidence="5 6" key="1">
    <citation type="submission" date="2014-06" db="EMBL/GenBank/DDBJ databases">
        <authorList>
            <person name="Swart Estienne"/>
        </authorList>
    </citation>
    <scope>NUCLEOTIDE SEQUENCE [LARGE SCALE GENOMIC DNA]</scope>
    <source>
        <strain evidence="5 6">130c</strain>
    </source>
</reference>
<dbReference type="InterPro" id="IPR024954">
    <property type="entry name" value="SSRP1_DD"/>
</dbReference>
<dbReference type="PRINTS" id="PR00887">
    <property type="entry name" value="SSRCOGNITION"/>
</dbReference>
<name>A0A078A977_STYLE</name>
<dbReference type="Pfam" id="PF03531">
    <property type="entry name" value="SSrecog"/>
    <property type="match status" value="1"/>
</dbReference>
<sequence length="195" mass="22627">MTFMSNNQKTFVINYKDIALSNAYSTNEVTLELRNQDENSRQQDKYDMVGEIRFYVPNTDLDKKEIKKQKKDQDKEKMKDEGEENNESENEEEDDDEAQKVTPAQILNEKIIKAAGIGEFAGEVIASLPDLPMVIPRGKYSFNMYQTYLKLHGKTNNQKIMFKDIQRGFLLPKTDGIHITYILHLRTPLRQGQTL</sequence>
<keyword evidence="6" id="KW-1185">Reference proteome</keyword>
<dbReference type="EMBL" id="CCKQ01006068">
    <property type="protein sequence ID" value="CDW77358.1"/>
    <property type="molecule type" value="Genomic_DNA"/>
</dbReference>
<feature type="domain" description="SSRP1 dimerization" evidence="3">
    <location>
        <begin position="1"/>
        <end position="59"/>
    </location>
</feature>
<keyword evidence="1" id="KW-0805">Transcription regulation</keyword>
<dbReference type="GO" id="GO:0035101">
    <property type="term" value="C:FACT complex"/>
    <property type="evidence" value="ECO:0007669"/>
    <property type="project" value="TreeGrafter"/>
</dbReference>
<dbReference type="GO" id="GO:0006281">
    <property type="term" value="P:DNA repair"/>
    <property type="evidence" value="ECO:0007669"/>
    <property type="project" value="UniProtKB-KW"/>
</dbReference>
<keyword evidence="1" id="KW-0539">Nucleus</keyword>
<feature type="compositionally biased region" description="Acidic residues" evidence="2">
    <location>
        <begin position="81"/>
        <end position="97"/>
    </location>
</feature>
<dbReference type="OrthoDB" id="498543at2759"/>
<dbReference type="InterPro" id="IPR050454">
    <property type="entry name" value="RTT106/SSRP1_HistChap/FACT"/>
</dbReference>
<dbReference type="InterPro" id="IPR038167">
    <property type="entry name" value="SSRP1_sf"/>
</dbReference>
<dbReference type="GO" id="GO:0006260">
    <property type="term" value="P:DNA replication"/>
    <property type="evidence" value="ECO:0007669"/>
    <property type="project" value="UniProtKB-KW"/>
</dbReference>
<dbReference type="PANTHER" id="PTHR45849">
    <property type="entry name" value="FACT COMPLEX SUBUNIT SSRP1"/>
    <property type="match status" value="1"/>
</dbReference>
<evidence type="ECO:0000256" key="2">
    <source>
        <dbReference type="SAM" id="MobiDB-lite"/>
    </source>
</evidence>
<organism evidence="5 6">
    <name type="scientific">Stylonychia lemnae</name>
    <name type="common">Ciliate</name>
    <dbReference type="NCBI Taxonomy" id="5949"/>
    <lineage>
        <taxon>Eukaryota</taxon>
        <taxon>Sar</taxon>
        <taxon>Alveolata</taxon>
        <taxon>Ciliophora</taxon>
        <taxon>Intramacronucleata</taxon>
        <taxon>Spirotrichea</taxon>
        <taxon>Stichotrichia</taxon>
        <taxon>Sporadotrichida</taxon>
        <taxon>Oxytrichidae</taxon>
        <taxon>Stylonychinae</taxon>
        <taxon>Stylonychia</taxon>
    </lineage>
</organism>
<feature type="compositionally biased region" description="Basic and acidic residues" evidence="2">
    <location>
        <begin position="64"/>
        <end position="80"/>
    </location>
</feature>
<dbReference type="Gene3D" id="2.30.29.220">
    <property type="entry name" value="Structure-specific recognition protein (SSRP1)"/>
    <property type="match status" value="1"/>
</dbReference>
<feature type="region of interest" description="Disordered" evidence="2">
    <location>
        <begin position="64"/>
        <end position="102"/>
    </location>
</feature>